<evidence type="ECO:0000313" key="3">
    <source>
        <dbReference type="Proteomes" id="UP000186015"/>
    </source>
</evidence>
<sequence length="216" mass="25265">MNLENEPIYVFPPKLSRTEKQAKALNDLAEHRKMSKQMYRNLILAGVIFALSLFVKFIIIKVLLMLLATGNAAVGIILYRYYTLSRDTRLYTRIYTDRLEHLQKLGLMGDMLKVTLYYDEVERSSQDGRGNMCFKLKKCEKSQFTKVSRKGGESDHQPKDSLAVLKFIDTKSKLTLIEKLHEEIKYPKKNYKVITDDDDFYSKEDMEWDPLHKHGL</sequence>
<proteinExistence type="predicted"/>
<feature type="transmembrane region" description="Helical" evidence="1">
    <location>
        <begin position="65"/>
        <end position="82"/>
    </location>
</feature>
<reference evidence="2 3" key="1">
    <citation type="submission" date="2016-10" db="EMBL/GenBank/DDBJ databases">
        <authorList>
            <person name="de Groot N.N."/>
        </authorList>
    </citation>
    <scope>NUCLEOTIDE SEQUENCE [LARGE SCALE GENOMIC DNA]</scope>
    <source>
        <strain evidence="2 3">KH2T6</strain>
    </source>
</reference>
<protein>
    <submittedName>
        <fullName evidence="2">Uncharacterized protein</fullName>
    </submittedName>
</protein>
<keyword evidence="1" id="KW-0812">Transmembrane</keyword>
<dbReference type="EMBL" id="FOAT01000004">
    <property type="protein sequence ID" value="SEK66460.1"/>
    <property type="molecule type" value="Genomic_DNA"/>
</dbReference>
<evidence type="ECO:0000256" key="1">
    <source>
        <dbReference type="SAM" id="Phobius"/>
    </source>
</evidence>
<dbReference type="AlphaFoldDB" id="A0A1H7IXR3"/>
<name>A0A1H7IXR3_RUMAL</name>
<dbReference type="Proteomes" id="UP000186015">
    <property type="component" value="Unassembled WGS sequence"/>
</dbReference>
<gene>
    <name evidence="2" type="ORF">SAMN05216469_104119</name>
</gene>
<feature type="transmembrane region" description="Helical" evidence="1">
    <location>
        <begin position="42"/>
        <end position="59"/>
    </location>
</feature>
<keyword evidence="1" id="KW-1133">Transmembrane helix</keyword>
<organism evidence="2 3">
    <name type="scientific">Ruminococcus albus</name>
    <dbReference type="NCBI Taxonomy" id="1264"/>
    <lineage>
        <taxon>Bacteria</taxon>
        <taxon>Bacillati</taxon>
        <taxon>Bacillota</taxon>
        <taxon>Clostridia</taxon>
        <taxon>Eubacteriales</taxon>
        <taxon>Oscillospiraceae</taxon>
        <taxon>Ruminococcus</taxon>
    </lineage>
</organism>
<evidence type="ECO:0000313" key="2">
    <source>
        <dbReference type="EMBL" id="SEK66460.1"/>
    </source>
</evidence>
<keyword evidence="1" id="KW-0472">Membrane</keyword>
<accession>A0A1H7IXR3</accession>
<dbReference type="RefSeq" id="WP_242940187.1">
    <property type="nucleotide sequence ID" value="NZ_FOAT01000004.1"/>
</dbReference>